<dbReference type="Pfam" id="PF02899">
    <property type="entry name" value="Phage_int_SAM_1"/>
    <property type="match status" value="1"/>
</dbReference>
<evidence type="ECO:0000256" key="4">
    <source>
        <dbReference type="PROSITE-ProRule" id="PRU01248"/>
    </source>
</evidence>
<evidence type="ECO:0008006" key="9">
    <source>
        <dbReference type="Google" id="ProtNLM"/>
    </source>
</evidence>
<dbReference type="GO" id="GO:0006310">
    <property type="term" value="P:DNA recombination"/>
    <property type="evidence" value="ECO:0007669"/>
    <property type="project" value="UniProtKB-KW"/>
</dbReference>
<feature type="domain" description="Core-binding (CB)" evidence="6">
    <location>
        <begin position="3"/>
        <end position="85"/>
    </location>
</feature>
<evidence type="ECO:0000256" key="1">
    <source>
        <dbReference type="ARBA" id="ARBA00022908"/>
    </source>
</evidence>
<dbReference type="GO" id="GO:0003677">
    <property type="term" value="F:DNA binding"/>
    <property type="evidence" value="ECO:0007669"/>
    <property type="project" value="UniProtKB-UniRule"/>
</dbReference>
<dbReference type="InterPro" id="IPR050090">
    <property type="entry name" value="Tyrosine_recombinase_XerCD"/>
</dbReference>
<dbReference type="InterPro" id="IPR044068">
    <property type="entry name" value="CB"/>
</dbReference>
<dbReference type="InterPro" id="IPR002104">
    <property type="entry name" value="Integrase_catalytic"/>
</dbReference>
<dbReference type="Proteomes" id="UP000280307">
    <property type="component" value="Unassembled WGS sequence"/>
</dbReference>
<dbReference type="InterPro" id="IPR011010">
    <property type="entry name" value="DNA_brk_join_enz"/>
</dbReference>
<dbReference type="Gene3D" id="1.10.443.10">
    <property type="entry name" value="Intergrase catalytic core"/>
    <property type="match status" value="1"/>
</dbReference>
<dbReference type="PROSITE" id="PS51900">
    <property type="entry name" value="CB"/>
    <property type="match status" value="1"/>
</dbReference>
<dbReference type="InterPro" id="IPR010998">
    <property type="entry name" value="Integrase_recombinase_N"/>
</dbReference>
<dbReference type="InterPro" id="IPR013762">
    <property type="entry name" value="Integrase-like_cat_sf"/>
</dbReference>
<dbReference type="AlphaFoldDB" id="A0A426TR47"/>
<sequence length="302" mass="33010">MVTDLAPATLAFSVEILAGQLAPSSLVGYQRDIAAYLRFATTSPAALDPATLARWRAHLANSTTLSPRTINRRLAAVKRLMREAANQGYTSSENAAAFAQVAGVRPKALKDRMKPSARMRISPADMRRLCEQPDRTTLMGLRDAALLTTLASSGLRVAEAASLTLAQIVAKGGSYVVLIQGKNDEHMREAPLSREAYARITAWIERRGTQASAIFTSFGGRGQRLTSRTMSSPTVWRIVQRHAHASGLPQIKPHDFRRFVGTQLAARNIRQAQKALGHKRLDTTANHYVLDDLEPGLTEGLF</sequence>
<dbReference type="InterPro" id="IPR004107">
    <property type="entry name" value="Integrase_SAM-like_N"/>
</dbReference>
<evidence type="ECO:0000259" key="5">
    <source>
        <dbReference type="PROSITE" id="PS51898"/>
    </source>
</evidence>
<evidence type="ECO:0000256" key="2">
    <source>
        <dbReference type="ARBA" id="ARBA00023125"/>
    </source>
</evidence>
<feature type="domain" description="Tyr recombinase" evidence="5">
    <location>
        <begin position="116"/>
        <end position="302"/>
    </location>
</feature>
<dbReference type="GO" id="GO:0015074">
    <property type="term" value="P:DNA integration"/>
    <property type="evidence" value="ECO:0007669"/>
    <property type="project" value="UniProtKB-KW"/>
</dbReference>
<dbReference type="PROSITE" id="PS51898">
    <property type="entry name" value="TYR_RECOMBINASE"/>
    <property type="match status" value="1"/>
</dbReference>
<dbReference type="PANTHER" id="PTHR30349:SF81">
    <property type="entry name" value="TYROSINE RECOMBINASE XERC"/>
    <property type="match status" value="1"/>
</dbReference>
<dbReference type="PANTHER" id="PTHR30349">
    <property type="entry name" value="PHAGE INTEGRASE-RELATED"/>
    <property type="match status" value="1"/>
</dbReference>
<keyword evidence="1" id="KW-0229">DNA integration</keyword>
<accession>A0A426TR47</accession>
<evidence type="ECO:0000313" key="8">
    <source>
        <dbReference type="Proteomes" id="UP000280307"/>
    </source>
</evidence>
<gene>
    <name evidence="7" type="ORF">EI684_21975</name>
</gene>
<dbReference type="SUPFAM" id="SSF56349">
    <property type="entry name" value="DNA breaking-rejoining enzymes"/>
    <property type="match status" value="1"/>
</dbReference>
<organism evidence="7 8">
    <name type="scientific">Candidatus Viridilinea halotolerans</name>
    <dbReference type="NCBI Taxonomy" id="2491704"/>
    <lineage>
        <taxon>Bacteria</taxon>
        <taxon>Bacillati</taxon>
        <taxon>Chloroflexota</taxon>
        <taxon>Chloroflexia</taxon>
        <taxon>Chloroflexales</taxon>
        <taxon>Chloroflexineae</taxon>
        <taxon>Oscillochloridaceae</taxon>
        <taxon>Candidatus Viridilinea</taxon>
    </lineage>
</organism>
<keyword evidence="2 4" id="KW-0238">DNA-binding</keyword>
<dbReference type="Pfam" id="PF00589">
    <property type="entry name" value="Phage_integrase"/>
    <property type="match status" value="1"/>
</dbReference>
<name>A0A426TR47_9CHLR</name>
<dbReference type="EMBL" id="RSAS01000910">
    <property type="protein sequence ID" value="RRR65833.1"/>
    <property type="molecule type" value="Genomic_DNA"/>
</dbReference>
<reference evidence="7 8" key="1">
    <citation type="submission" date="2018-12" db="EMBL/GenBank/DDBJ databases">
        <title>Genome Sequence of Candidatus Viridilinea halotolerans isolated from saline sulfide-rich spring.</title>
        <authorList>
            <person name="Grouzdev D.S."/>
            <person name="Burganskaya E.I."/>
            <person name="Krutkina M.S."/>
            <person name="Sukhacheva M.V."/>
            <person name="Gorlenko V.M."/>
        </authorList>
    </citation>
    <scope>NUCLEOTIDE SEQUENCE [LARGE SCALE GENOMIC DNA]</scope>
    <source>
        <strain evidence="7">Chok-6</strain>
    </source>
</reference>
<dbReference type="Gene3D" id="1.10.150.130">
    <property type="match status" value="1"/>
</dbReference>
<protein>
    <recommendedName>
        <fullName evidence="9">Integrase</fullName>
    </recommendedName>
</protein>
<evidence type="ECO:0000259" key="6">
    <source>
        <dbReference type="PROSITE" id="PS51900"/>
    </source>
</evidence>
<keyword evidence="3" id="KW-0233">DNA recombination</keyword>
<comment type="caution">
    <text evidence="7">The sequence shown here is derived from an EMBL/GenBank/DDBJ whole genome shotgun (WGS) entry which is preliminary data.</text>
</comment>
<evidence type="ECO:0000313" key="7">
    <source>
        <dbReference type="EMBL" id="RRR65833.1"/>
    </source>
</evidence>
<evidence type="ECO:0000256" key="3">
    <source>
        <dbReference type="ARBA" id="ARBA00023172"/>
    </source>
</evidence>
<proteinExistence type="predicted"/>